<dbReference type="OrthoDB" id="28173at10239"/>
<gene>
    <name evidence="1" type="ORF">TwortDSMZ_005</name>
    <name evidence="2" type="ORF">TwortDSMZ_194</name>
</gene>
<name>A0A6H0X5I9_BPTWO</name>
<sequence>MFKKSKEKNKVEYGRNEGSHVPQNKALVQLVRDITGGFVLPLTDGHEYVVVIRGTKTLVFNVVGERIYLSGSLLGKDFSCADNKNNPVSIEVVKLISKLV</sequence>
<dbReference type="Proteomes" id="UP000503318">
    <property type="component" value="Segment"/>
</dbReference>
<protein>
    <submittedName>
        <fullName evidence="2">Uncharacterized protein</fullName>
    </submittedName>
</protein>
<evidence type="ECO:0000313" key="2">
    <source>
        <dbReference type="EMBL" id="QIW89190.1"/>
    </source>
</evidence>
<accession>A0A6H0X5I9</accession>
<dbReference type="RefSeq" id="YP_238653.1">
    <property type="nucleotide sequence ID" value="NC_007021.1"/>
</dbReference>
<organism evidence="2 3">
    <name type="scientific">Staphylococcus phage Twort (strain DSM 17442 / HER 48)</name>
    <name type="common">Bacteriophage Twort</name>
    <dbReference type="NCBI Taxonomy" id="2908167"/>
    <lineage>
        <taxon>Viruses</taxon>
        <taxon>Duplodnaviria</taxon>
        <taxon>Heunggongvirae</taxon>
        <taxon>Uroviricota</taxon>
        <taxon>Caudoviricetes</taxon>
        <taxon>Herelleviridae</taxon>
        <taxon>Twortvirinae</taxon>
        <taxon>Twortvirus</taxon>
        <taxon>Twortvirus twort</taxon>
    </lineage>
</organism>
<evidence type="ECO:0000313" key="1">
    <source>
        <dbReference type="EMBL" id="QIW89019.1"/>
    </source>
</evidence>
<reference evidence="2 3" key="1">
    <citation type="submission" date="2020-03" db="EMBL/GenBank/DDBJ databases">
        <title>Variable regions in the genome of staphylococcal bacteriophage Twort.</title>
        <authorList>
            <person name="Glowacka-Rutkowska A."/>
            <person name="Gawor J."/>
            <person name="Lobocka M."/>
        </authorList>
    </citation>
    <scope>NUCLEOTIDE SEQUENCE [LARGE SCALE GENOMIC DNA]</scope>
</reference>
<organismHost>
    <name type="scientific">Twortvirus twort</name>
    <dbReference type="NCBI Taxonomy" id="55510"/>
</organismHost>
<proteinExistence type="predicted"/>
<dbReference type="EMBL" id="MT151386">
    <property type="protein sequence ID" value="QIW89190.1"/>
    <property type="molecule type" value="Genomic_DNA"/>
</dbReference>
<dbReference type="EMBL" id="MT151386">
    <property type="protein sequence ID" value="QIW89019.1"/>
    <property type="molecule type" value="Genomic_DNA"/>
</dbReference>
<dbReference type="KEGG" id="vg:5130393"/>
<evidence type="ECO:0000313" key="3">
    <source>
        <dbReference type="Proteomes" id="UP000503318"/>
    </source>
</evidence>